<keyword evidence="2" id="KW-1185">Reference proteome</keyword>
<evidence type="ECO:0000313" key="2">
    <source>
        <dbReference type="Proteomes" id="UP001499947"/>
    </source>
</evidence>
<dbReference type="RefSeq" id="WP_211123100.1">
    <property type="nucleotide sequence ID" value="NZ_BAAALR010000032.1"/>
</dbReference>
<gene>
    <name evidence="1" type="ORF">GCM10009680_25460</name>
</gene>
<evidence type="ECO:0000313" key="1">
    <source>
        <dbReference type="EMBL" id="GAA1684807.1"/>
    </source>
</evidence>
<proteinExistence type="predicted"/>
<dbReference type="InterPro" id="IPR045778">
    <property type="entry name" value="DUF6204"/>
</dbReference>
<sequence length="105" mass="11570">MFRVTIRGAFEELGEDDREALRGAVGSFQVGFTEAGTFTCDQSLSAFTFRCQVPAQEPDDGEHEATERAIAALTAHGYPHRILRVGVTDMRNIKIRRNRRGAGGT</sequence>
<dbReference type="EMBL" id="BAAALR010000032">
    <property type="protein sequence ID" value="GAA1684807.1"/>
    <property type="molecule type" value="Genomic_DNA"/>
</dbReference>
<organism evidence="1 2">
    <name type="scientific">Streptomyces yatensis</name>
    <dbReference type="NCBI Taxonomy" id="155177"/>
    <lineage>
        <taxon>Bacteria</taxon>
        <taxon>Bacillati</taxon>
        <taxon>Actinomycetota</taxon>
        <taxon>Actinomycetes</taxon>
        <taxon>Kitasatosporales</taxon>
        <taxon>Streptomycetaceae</taxon>
        <taxon>Streptomyces</taxon>
        <taxon>Streptomyces violaceusniger group</taxon>
    </lineage>
</organism>
<name>A0ABP4TBI9_9ACTN</name>
<dbReference type="Pfam" id="PF19707">
    <property type="entry name" value="DUF6204"/>
    <property type="match status" value="1"/>
</dbReference>
<comment type="caution">
    <text evidence="1">The sequence shown here is derived from an EMBL/GenBank/DDBJ whole genome shotgun (WGS) entry which is preliminary data.</text>
</comment>
<dbReference type="Proteomes" id="UP001499947">
    <property type="component" value="Unassembled WGS sequence"/>
</dbReference>
<protein>
    <submittedName>
        <fullName evidence="1">Uncharacterized protein</fullName>
    </submittedName>
</protein>
<accession>A0ABP4TBI9</accession>
<reference evidence="2" key="1">
    <citation type="journal article" date="2019" name="Int. J. Syst. Evol. Microbiol.">
        <title>The Global Catalogue of Microorganisms (GCM) 10K type strain sequencing project: providing services to taxonomists for standard genome sequencing and annotation.</title>
        <authorList>
            <consortium name="The Broad Institute Genomics Platform"/>
            <consortium name="The Broad Institute Genome Sequencing Center for Infectious Disease"/>
            <person name="Wu L."/>
            <person name="Ma J."/>
        </authorList>
    </citation>
    <scope>NUCLEOTIDE SEQUENCE [LARGE SCALE GENOMIC DNA]</scope>
    <source>
        <strain evidence="2">JCM 13244</strain>
    </source>
</reference>